<reference evidence="2" key="1">
    <citation type="journal article" date="2019" name="Int. J. Syst. Evol. Microbiol.">
        <title>The Global Catalogue of Microorganisms (GCM) 10K type strain sequencing project: providing services to taxonomists for standard genome sequencing and annotation.</title>
        <authorList>
            <consortium name="The Broad Institute Genomics Platform"/>
            <consortium name="The Broad Institute Genome Sequencing Center for Infectious Disease"/>
            <person name="Wu L."/>
            <person name="Ma J."/>
        </authorList>
    </citation>
    <scope>NUCLEOTIDE SEQUENCE [LARGE SCALE GENOMIC DNA]</scope>
    <source>
        <strain evidence="2">KACC 11588</strain>
    </source>
</reference>
<comment type="caution">
    <text evidence="1">The sequence shown here is derived from an EMBL/GenBank/DDBJ whole genome shotgun (WGS) entry which is preliminary data.</text>
</comment>
<gene>
    <name evidence="1" type="ORF">ACFPOC_03215</name>
</gene>
<proteinExistence type="predicted"/>
<dbReference type="SUPFAM" id="SSF51445">
    <property type="entry name" value="(Trans)glycosidases"/>
    <property type="match status" value="1"/>
</dbReference>
<keyword evidence="2" id="KW-1185">Reference proteome</keyword>
<protein>
    <recommendedName>
        <fullName evidence="3">Beta-glucosidase</fullName>
    </recommendedName>
</protein>
<organism evidence="1 2">
    <name type="scientific">Rubellimicrobium aerolatum</name>
    <dbReference type="NCBI Taxonomy" id="490979"/>
    <lineage>
        <taxon>Bacteria</taxon>
        <taxon>Pseudomonadati</taxon>
        <taxon>Pseudomonadota</taxon>
        <taxon>Alphaproteobacteria</taxon>
        <taxon>Rhodobacterales</taxon>
        <taxon>Roseobacteraceae</taxon>
        <taxon>Rubellimicrobium</taxon>
    </lineage>
</organism>
<dbReference type="Proteomes" id="UP001596056">
    <property type="component" value="Unassembled WGS sequence"/>
</dbReference>
<dbReference type="InterPro" id="IPR017853">
    <property type="entry name" value="GH"/>
</dbReference>
<sequence length="505" mass="55288">MLLVPARLGDAAADRDLLRFVRSLPRERYRLGAIPCARGAGDPGPTLDRLRGLGVEVDDAPFGLSLEDTVELLVRALPRWDAVAPWGEAPDLPMALARMALHPPVIDGAPGVGDWERRIARALAGVAPAPAPSLFASVMQGGWECSTHVRRDGRRLDVIAATGHDLHAEADYRQLGALGLRTQRDGLRWHLIETAPETYDFASWTPMLEAARRTGTQVIWDLLHYGWPEGLDIWGPEFVGRFAAFARAAALHRRAVADEAPFWCPVNEMSFHAWAGGDVGYLNPFGRGRGFELKCQLAAAAIAAMRELRAVDPRARFVHCEPLIAVHPDPATPASRTDAERQTGYQFQAFDLIAGRLWPMLGGREGFLDVLGVNYYWNNQRLWTGEEIDVDHPSHVPLSDLLFGLHARYGRPLLIAETGVEGDRRAAWFRHVAAEVGRARARGVPVEGICLYPIANHPGWDDDRDCPNGLLGAHPGPRGRAVHGSLAQAVLEAQEPGAARRRAAG</sequence>
<dbReference type="Gene3D" id="3.20.20.80">
    <property type="entry name" value="Glycosidases"/>
    <property type="match status" value="1"/>
</dbReference>
<dbReference type="RefSeq" id="WP_209837832.1">
    <property type="nucleotide sequence ID" value="NZ_JAGGJP010000002.1"/>
</dbReference>
<dbReference type="EMBL" id="JBHSNA010000002">
    <property type="protein sequence ID" value="MFC5565422.1"/>
    <property type="molecule type" value="Genomic_DNA"/>
</dbReference>
<evidence type="ECO:0000313" key="1">
    <source>
        <dbReference type="EMBL" id="MFC5565422.1"/>
    </source>
</evidence>
<accession>A0ABW0S929</accession>
<evidence type="ECO:0008006" key="3">
    <source>
        <dbReference type="Google" id="ProtNLM"/>
    </source>
</evidence>
<evidence type="ECO:0000313" key="2">
    <source>
        <dbReference type="Proteomes" id="UP001596056"/>
    </source>
</evidence>
<name>A0ABW0S929_9RHOB</name>